<comment type="caution">
    <text evidence="8">The sequence shown here is derived from an EMBL/GenBank/DDBJ whole genome shotgun (WGS) entry which is preliminary data.</text>
</comment>
<protein>
    <recommendedName>
        <fullName evidence="7">TMEM205-like domain-containing protein</fullName>
    </recommendedName>
</protein>
<keyword evidence="9" id="KW-1185">Reference proteome</keyword>
<dbReference type="GO" id="GO:0016020">
    <property type="term" value="C:membrane"/>
    <property type="evidence" value="ECO:0007669"/>
    <property type="project" value="UniProtKB-SubCell"/>
</dbReference>
<proteinExistence type="predicted"/>
<evidence type="ECO:0000256" key="6">
    <source>
        <dbReference type="SAM" id="SignalP"/>
    </source>
</evidence>
<keyword evidence="2 5" id="KW-0812">Transmembrane</keyword>
<dbReference type="PANTHER" id="PTHR23241:SF102">
    <property type="entry name" value="LD23009P"/>
    <property type="match status" value="1"/>
</dbReference>
<gene>
    <name evidence="8" type="ORF">WJX72_010499</name>
</gene>
<evidence type="ECO:0000259" key="7">
    <source>
        <dbReference type="Pfam" id="PF13664"/>
    </source>
</evidence>
<dbReference type="EMBL" id="JALJOR010000004">
    <property type="protein sequence ID" value="KAK9818317.1"/>
    <property type="molecule type" value="Genomic_DNA"/>
</dbReference>
<keyword evidence="4 5" id="KW-0472">Membrane</keyword>
<dbReference type="PANTHER" id="PTHR23241">
    <property type="entry name" value="LATE EMBRYOGENESIS ABUNDANT PLANTS LEA-RELATED"/>
    <property type="match status" value="1"/>
</dbReference>
<comment type="subcellular location">
    <subcellularLocation>
        <location evidence="1">Membrane</location>
    </subcellularLocation>
</comment>
<evidence type="ECO:0000313" key="9">
    <source>
        <dbReference type="Proteomes" id="UP001489004"/>
    </source>
</evidence>
<evidence type="ECO:0000256" key="1">
    <source>
        <dbReference type="ARBA" id="ARBA00004370"/>
    </source>
</evidence>
<dbReference type="AlphaFoldDB" id="A0AAW1QB68"/>
<evidence type="ECO:0000256" key="4">
    <source>
        <dbReference type="ARBA" id="ARBA00023136"/>
    </source>
</evidence>
<name>A0AAW1QB68_9CHLO</name>
<organism evidence="8 9">
    <name type="scientific">[Myrmecia] bisecta</name>
    <dbReference type="NCBI Taxonomy" id="41462"/>
    <lineage>
        <taxon>Eukaryota</taxon>
        <taxon>Viridiplantae</taxon>
        <taxon>Chlorophyta</taxon>
        <taxon>core chlorophytes</taxon>
        <taxon>Trebouxiophyceae</taxon>
        <taxon>Trebouxiales</taxon>
        <taxon>Trebouxiaceae</taxon>
        <taxon>Myrmecia</taxon>
    </lineage>
</organism>
<evidence type="ECO:0000313" key="8">
    <source>
        <dbReference type="EMBL" id="KAK9818317.1"/>
    </source>
</evidence>
<keyword evidence="6" id="KW-0732">Signal</keyword>
<feature type="transmembrane region" description="Helical" evidence="5">
    <location>
        <begin position="74"/>
        <end position="93"/>
    </location>
</feature>
<evidence type="ECO:0000256" key="5">
    <source>
        <dbReference type="SAM" id="Phobius"/>
    </source>
</evidence>
<evidence type="ECO:0000256" key="2">
    <source>
        <dbReference type="ARBA" id="ARBA00022692"/>
    </source>
</evidence>
<dbReference type="InterPro" id="IPR025423">
    <property type="entry name" value="TMEM205-like"/>
</dbReference>
<dbReference type="InterPro" id="IPR053009">
    <property type="entry name" value="Xanthocillin_Biosynth-Assoc"/>
</dbReference>
<feature type="signal peptide" evidence="6">
    <location>
        <begin position="1"/>
        <end position="18"/>
    </location>
</feature>
<accession>A0AAW1QB68</accession>
<feature type="domain" description="TMEM205-like" evidence="7">
    <location>
        <begin position="38"/>
        <end position="131"/>
    </location>
</feature>
<evidence type="ECO:0000256" key="3">
    <source>
        <dbReference type="ARBA" id="ARBA00022989"/>
    </source>
</evidence>
<dbReference type="Proteomes" id="UP001489004">
    <property type="component" value="Unassembled WGS sequence"/>
</dbReference>
<keyword evidence="3 5" id="KW-1133">Transmembrane helix</keyword>
<reference evidence="8 9" key="1">
    <citation type="journal article" date="2024" name="Nat. Commun.">
        <title>Phylogenomics reveals the evolutionary origins of lichenization in chlorophyte algae.</title>
        <authorList>
            <person name="Puginier C."/>
            <person name="Libourel C."/>
            <person name="Otte J."/>
            <person name="Skaloud P."/>
            <person name="Haon M."/>
            <person name="Grisel S."/>
            <person name="Petersen M."/>
            <person name="Berrin J.G."/>
            <person name="Delaux P.M."/>
            <person name="Dal Grande F."/>
            <person name="Keller J."/>
        </authorList>
    </citation>
    <scope>NUCLEOTIDE SEQUENCE [LARGE SCALE GENOMIC DNA]</scope>
    <source>
        <strain evidence="8 9">SAG 2043</strain>
    </source>
</reference>
<feature type="transmembrane region" description="Helical" evidence="5">
    <location>
        <begin position="99"/>
        <end position="119"/>
    </location>
</feature>
<feature type="transmembrane region" description="Helical" evidence="5">
    <location>
        <begin position="34"/>
        <end position="53"/>
    </location>
</feature>
<feature type="chain" id="PRO_5043699384" description="TMEM205-like domain-containing protein" evidence="6">
    <location>
        <begin position="19"/>
        <end position="190"/>
    </location>
</feature>
<sequence length="190" mass="20253">MGLLSWVIALMAISAAGAAYTNRQVTLGPTAVAYIHLLALALFVGVGDWVNFVQGIVSFRTLPKTQFGLLQSRLLPYFFQVLTLSLAAGLVTATKVGSVGLVHVLSVALVLTLANLLFLEPYTTAIMFQRHRLEKEAASAEEAAKLPKHKALSKKFGMYHGLSALASLGLPCVEDAWSYISRPAAGGAKP</sequence>
<dbReference type="Pfam" id="PF13664">
    <property type="entry name" value="DUF4149"/>
    <property type="match status" value="1"/>
</dbReference>